<keyword evidence="1" id="KW-0472">Membrane</keyword>
<accession>A0A068QN07</accession>
<evidence type="ECO:0000256" key="1">
    <source>
        <dbReference type="SAM" id="Phobius"/>
    </source>
</evidence>
<dbReference type="EMBL" id="FO704550">
    <property type="protein sequence ID" value="CDG15931.1"/>
    <property type="molecule type" value="Genomic_DNA"/>
</dbReference>
<reference evidence="2 3" key="1">
    <citation type="submission" date="2013-07" db="EMBL/GenBank/DDBJ databases">
        <authorList>
            <person name="Genoscope - CEA"/>
        </authorList>
    </citation>
    <scope>NUCLEOTIDE SEQUENCE [LARGE SCALE GENOMIC DNA]</scope>
    <source>
        <strain evidence="3">FRM16 / DSM 17909</strain>
    </source>
</reference>
<proteinExistence type="predicted"/>
<feature type="transmembrane region" description="Helical" evidence="1">
    <location>
        <begin position="12"/>
        <end position="34"/>
    </location>
</feature>
<dbReference type="HOGENOM" id="CLU_3241619_0_0_6"/>
<dbReference type="AlphaFoldDB" id="A0A068QN07"/>
<keyword evidence="1" id="KW-0812">Transmembrane</keyword>
<name>A0A068QN07_9GAMM</name>
<organism evidence="2 3">
    <name type="scientific">Xenorhabdus doucetiae</name>
    <dbReference type="NCBI Taxonomy" id="351671"/>
    <lineage>
        <taxon>Bacteria</taxon>
        <taxon>Pseudomonadati</taxon>
        <taxon>Pseudomonadota</taxon>
        <taxon>Gammaproteobacteria</taxon>
        <taxon>Enterobacterales</taxon>
        <taxon>Morganellaceae</taxon>
        <taxon>Xenorhabdus</taxon>
    </lineage>
</organism>
<evidence type="ECO:0000313" key="3">
    <source>
        <dbReference type="Proteomes" id="UP000032721"/>
    </source>
</evidence>
<protein>
    <submittedName>
        <fullName evidence="2">Uncharacterized protein</fullName>
    </submittedName>
</protein>
<gene>
    <name evidence="2" type="ORF">XDD1_0220</name>
</gene>
<dbReference type="Proteomes" id="UP000032721">
    <property type="component" value="Chromosome"/>
</dbReference>
<dbReference type="STRING" id="351671.XDD1_0220"/>
<evidence type="ECO:0000313" key="2">
    <source>
        <dbReference type="EMBL" id="CDG15931.1"/>
    </source>
</evidence>
<sequence>MLSAHLVVLLKAFIVMGVPVLVINVTSVNLVTILGNWNSPIPI</sequence>
<keyword evidence="1" id="KW-1133">Transmembrane helix</keyword>
<dbReference type="KEGG" id="xdo:XDD1_0220"/>